<dbReference type="SUPFAM" id="SSF53955">
    <property type="entry name" value="Lysozyme-like"/>
    <property type="match status" value="1"/>
</dbReference>
<keyword evidence="14" id="KW-0133">Cell shape</keyword>
<dbReference type="AlphaFoldDB" id="A0A9D2AG30"/>
<evidence type="ECO:0000256" key="22">
    <source>
        <dbReference type="ARBA" id="ARBA00034000"/>
    </source>
</evidence>
<keyword evidence="15" id="KW-0735">Signal-anchor</keyword>
<dbReference type="Pfam" id="PF00912">
    <property type="entry name" value="Transgly"/>
    <property type="match status" value="1"/>
</dbReference>
<evidence type="ECO:0000256" key="8">
    <source>
        <dbReference type="ARBA" id="ARBA00022645"/>
    </source>
</evidence>
<reference evidence="29" key="1">
    <citation type="journal article" date="2021" name="PeerJ">
        <title>Extensive microbial diversity within the chicken gut microbiome revealed by metagenomics and culture.</title>
        <authorList>
            <person name="Gilroy R."/>
            <person name="Ravi A."/>
            <person name="Getino M."/>
            <person name="Pursley I."/>
            <person name="Horton D.L."/>
            <person name="Alikhan N.F."/>
            <person name="Baker D."/>
            <person name="Gharbi K."/>
            <person name="Hall N."/>
            <person name="Watson M."/>
            <person name="Adriaenssens E.M."/>
            <person name="Foster-Nyarko E."/>
            <person name="Jarju S."/>
            <person name="Secka A."/>
            <person name="Antonio M."/>
            <person name="Oren A."/>
            <person name="Chaudhuri R.R."/>
            <person name="La Ragione R."/>
            <person name="Hildebrand F."/>
            <person name="Pallen M.J."/>
        </authorList>
    </citation>
    <scope>NUCLEOTIDE SEQUENCE</scope>
    <source>
        <strain evidence="29">811</strain>
    </source>
</reference>
<accession>A0A9D2AG30</accession>
<evidence type="ECO:0000256" key="3">
    <source>
        <dbReference type="ARBA" id="ARBA00004752"/>
    </source>
</evidence>
<evidence type="ECO:0000256" key="26">
    <source>
        <dbReference type="SAM" id="SignalP"/>
    </source>
</evidence>
<evidence type="ECO:0000256" key="5">
    <source>
        <dbReference type="ARBA" id="ARBA00007739"/>
    </source>
</evidence>
<dbReference type="GO" id="GO:0009002">
    <property type="term" value="F:serine-type D-Ala-D-Ala carboxypeptidase activity"/>
    <property type="evidence" value="ECO:0007669"/>
    <property type="project" value="UniProtKB-EC"/>
</dbReference>
<feature type="signal peptide" evidence="26">
    <location>
        <begin position="1"/>
        <end position="24"/>
    </location>
</feature>
<dbReference type="GO" id="GO:0009252">
    <property type="term" value="P:peptidoglycan biosynthetic process"/>
    <property type="evidence" value="ECO:0007669"/>
    <property type="project" value="UniProtKB-KW"/>
</dbReference>
<evidence type="ECO:0000256" key="11">
    <source>
        <dbReference type="ARBA" id="ARBA00022679"/>
    </source>
</evidence>
<evidence type="ECO:0000313" key="29">
    <source>
        <dbReference type="EMBL" id="HIX07600.1"/>
    </source>
</evidence>
<evidence type="ECO:0000259" key="27">
    <source>
        <dbReference type="Pfam" id="PF00905"/>
    </source>
</evidence>
<dbReference type="GO" id="GO:0006508">
    <property type="term" value="P:proteolysis"/>
    <property type="evidence" value="ECO:0007669"/>
    <property type="project" value="UniProtKB-KW"/>
</dbReference>
<dbReference type="InterPro" id="IPR001264">
    <property type="entry name" value="Glyco_trans_51"/>
</dbReference>
<sequence>MKTFLKISAVFACTVAALVLSAGAWYFAVTANVRLESDKFQPAQKSAEVFDGDGNEIAEVDLFSEHRSVTIGEVPEHVRQAFISAEDRNFYKHKGLDYKGMVRATLKNLKAHSFKQGASTISQQLVKNTQLSGEKTLRRKMKEIRLTRQLEKKYTKDEILEMYLNTIYFGHTCYGIAEAADFYFEKEVKDLSLAEGAMLAAVIRSPNNYSPFVDKTACLRVRNNVLEAMLSLNKITQKEYESAKAQPLPQQGKTCVSSDNYIDAVCDELQSLPLFSPYKLRGAVRIYTYMDRRMQEFAEQLSTTADRSGKSLILCDNKSGGVCAWFTTEGNLRRQPGSAIKPLAVYGPAIEENLISPCTPVCDEPISFGDYTPGNYNDHYYGWVSARQALAQSLNIPAVRILNELGTEKSVRYLKKMGLPVTEQDKNLSLALGGMTEGFTLPELSGAYMSLANNGTFSFARFIRKIESEDGETLYTREKENVRAFSSDTATLVNEMLERAVKDGTAKKLKDLPFEVCAKTGTCGKDNGNTDAWTLAYTSAHTVGVWMGNADNTLTDVTGGGLPCHYANLLLSELYKKGAPAPFDKDRTLVTKTLDKTSYISEHILRLASPAQPKGTTIEEKFRASNCPLEMSTIYLRPAARAELSVQNTTVIIHLCQTEYYAFEIKRTNNGIARTIFSGNSDGIFYDKDLKRSEKYLYSVRPYYTDDAGNRVYGEEISLPLVCIPKQTKSPPADWWHR</sequence>
<feature type="domain" description="Penicillin-binding protein transpeptidase" evidence="27">
    <location>
        <begin position="331"/>
        <end position="540"/>
    </location>
</feature>
<dbReference type="Gene3D" id="1.10.3810.10">
    <property type="entry name" value="Biosynthetic peptidoglycan transglycosylase-like"/>
    <property type="match status" value="1"/>
</dbReference>
<dbReference type="GO" id="GO:0071555">
    <property type="term" value="P:cell wall organization"/>
    <property type="evidence" value="ECO:0007669"/>
    <property type="project" value="UniProtKB-KW"/>
</dbReference>
<evidence type="ECO:0000256" key="12">
    <source>
        <dbReference type="ARBA" id="ARBA00022692"/>
    </source>
</evidence>
<evidence type="ECO:0000256" key="7">
    <source>
        <dbReference type="ARBA" id="ARBA00018638"/>
    </source>
</evidence>
<evidence type="ECO:0000256" key="10">
    <source>
        <dbReference type="ARBA" id="ARBA00022676"/>
    </source>
</evidence>
<dbReference type="GO" id="GO:0030288">
    <property type="term" value="C:outer membrane-bounded periplasmic space"/>
    <property type="evidence" value="ECO:0007669"/>
    <property type="project" value="TreeGrafter"/>
</dbReference>
<dbReference type="PANTHER" id="PTHR32282">
    <property type="entry name" value="BINDING PROTEIN TRANSPEPTIDASE, PUTATIVE-RELATED"/>
    <property type="match status" value="1"/>
</dbReference>
<dbReference type="InterPro" id="IPR012338">
    <property type="entry name" value="Beta-lactam/transpept-like"/>
</dbReference>
<dbReference type="GO" id="GO:0008360">
    <property type="term" value="P:regulation of cell shape"/>
    <property type="evidence" value="ECO:0007669"/>
    <property type="project" value="UniProtKB-KW"/>
</dbReference>
<evidence type="ECO:0000256" key="19">
    <source>
        <dbReference type="ARBA" id="ARBA00023251"/>
    </source>
</evidence>
<dbReference type="GO" id="GO:0008658">
    <property type="term" value="F:penicillin binding"/>
    <property type="evidence" value="ECO:0007669"/>
    <property type="project" value="InterPro"/>
</dbReference>
<evidence type="ECO:0000256" key="15">
    <source>
        <dbReference type="ARBA" id="ARBA00022968"/>
    </source>
</evidence>
<evidence type="ECO:0000256" key="2">
    <source>
        <dbReference type="ARBA" id="ARBA00004401"/>
    </source>
</evidence>
<protein>
    <recommendedName>
        <fullName evidence="7">Penicillin-binding protein 1A</fullName>
        <ecNumber evidence="23">2.4.99.28</ecNumber>
        <ecNumber evidence="6">3.4.16.4</ecNumber>
    </recommendedName>
</protein>
<keyword evidence="18" id="KW-0472">Membrane</keyword>
<keyword evidence="16" id="KW-0573">Peptidoglycan synthesis</keyword>
<comment type="caution">
    <text evidence="29">The sequence shown here is derived from an EMBL/GenBank/DDBJ whole genome shotgun (WGS) entry which is preliminary data.</text>
</comment>
<comment type="pathway">
    <text evidence="3">Cell wall biogenesis; peptidoglycan biosynthesis.</text>
</comment>
<comment type="similarity">
    <text evidence="5">In the N-terminal section; belongs to the glycosyltransferase 51 family.</text>
</comment>
<dbReference type="FunFam" id="1.10.3810.10:FF:000001">
    <property type="entry name" value="Penicillin-binding protein 1A"/>
    <property type="match status" value="1"/>
</dbReference>
<comment type="pathway">
    <text evidence="25">Glycan biosynthesis.</text>
</comment>
<keyword evidence="26" id="KW-0732">Signal</keyword>
<evidence type="ECO:0000256" key="25">
    <source>
        <dbReference type="ARBA" id="ARBA00060592"/>
    </source>
</evidence>
<dbReference type="PANTHER" id="PTHR32282:SF33">
    <property type="entry name" value="PEPTIDOGLYCAN GLYCOSYLTRANSFERASE"/>
    <property type="match status" value="1"/>
</dbReference>
<comment type="catalytic activity">
    <reaction evidence="24">
        <text>[GlcNAc-(1-&gt;4)-Mur2Ac(oyl-L-Ala-gamma-D-Glu-L-Lys-D-Ala-D-Ala)](n)-di-trans,octa-cis-undecaprenyl diphosphate + beta-D-GlcNAc-(1-&gt;4)-Mur2Ac(oyl-L-Ala-gamma-D-Glu-L-Lys-D-Ala-D-Ala)-di-trans,octa-cis-undecaprenyl diphosphate = [GlcNAc-(1-&gt;4)-Mur2Ac(oyl-L-Ala-gamma-D-Glu-L-Lys-D-Ala-D-Ala)](n+1)-di-trans,octa-cis-undecaprenyl diphosphate + di-trans,octa-cis-undecaprenyl diphosphate + H(+)</text>
        <dbReference type="Rhea" id="RHEA:23708"/>
        <dbReference type="Rhea" id="RHEA-COMP:9602"/>
        <dbReference type="Rhea" id="RHEA-COMP:9603"/>
        <dbReference type="ChEBI" id="CHEBI:15378"/>
        <dbReference type="ChEBI" id="CHEBI:58405"/>
        <dbReference type="ChEBI" id="CHEBI:60033"/>
        <dbReference type="ChEBI" id="CHEBI:78435"/>
        <dbReference type="EC" id="2.4.99.28"/>
    </reaction>
</comment>
<keyword evidence="21" id="KW-0961">Cell wall biogenesis/degradation</keyword>
<dbReference type="InterPro" id="IPR036950">
    <property type="entry name" value="PBP_transglycosylase"/>
</dbReference>
<dbReference type="EC" id="2.4.99.28" evidence="23"/>
<evidence type="ECO:0000259" key="28">
    <source>
        <dbReference type="Pfam" id="PF00912"/>
    </source>
</evidence>
<keyword evidence="12" id="KW-0812">Transmembrane</keyword>
<keyword evidence="19" id="KW-0046">Antibiotic resistance</keyword>
<evidence type="ECO:0000256" key="17">
    <source>
        <dbReference type="ARBA" id="ARBA00022989"/>
    </source>
</evidence>
<feature type="domain" description="Glycosyl transferase family 51" evidence="28">
    <location>
        <begin position="55"/>
        <end position="229"/>
    </location>
</feature>
<gene>
    <name evidence="29" type="ORF">H9741_03950</name>
</gene>
<evidence type="ECO:0000256" key="13">
    <source>
        <dbReference type="ARBA" id="ARBA00022801"/>
    </source>
</evidence>
<dbReference type="GO" id="GO:0005886">
    <property type="term" value="C:plasma membrane"/>
    <property type="evidence" value="ECO:0007669"/>
    <property type="project" value="UniProtKB-SubCell"/>
</dbReference>
<keyword evidence="20" id="KW-0511">Multifunctional enzyme</keyword>
<dbReference type="EMBL" id="DXFX01000051">
    <property type="protein sequence ID" value="HIX07600.1"/>
    <property type="molecule type" value="Genomic_DNA"/>
</dbReference>
<reference evidence="29" key="2">
    <citation type="submission" date="2021-04" db="EMBL/GenBank/DDBJ databases">
        <authorList>
            <person name="Gilroy R."/>
        </authorList>
    </citation>
    <scope>NUCLEOTIDE SEQUENCE</scope>
    <source>
        <strain evidence="29">811</strain>
    </source>
</reference>
<dbReference type="GO" id="GO:0046677">
    <property type="term" value="P:response to antibiotic"/>
    <property type="evidence" value="ECO:0007669"/>
    <property type="project" value="UniProtKB-KW"/>
</dbReference>
<evidence type="ECO:0000256" key="14">
    <source>
        <dbReference type="ARBA" id="ARBA00022960"/>
    </source>
</evidence>
<dbReference type="EC" id="3.4.16.4" evidence="6"/>
<organism evidence="29 30">
    <name type="scientific">Candidatus Borkfalkia faecipullorum</name>
    <dbReference type="NCBI Taxonomy" id="2838510"/>
    <lineage>
        <taxon>Bacteria</taxon>
        <taxon>Bacillati</taxon>
        <taxon>Bacillota</taxon>
        <taxon>Clostridia</taxon>
        <taxon>Christensenellales</taxon>
        <taxon>Christensenellaceae</taxon>
        <taxon>Candidatus Borkfalkia</taxon>
    </lineage>
</organism>
<dbReference type="InterPro" id="IPR001460">
    <property type="entry name" value="PCN-bd_Tpept"/>
</dbReference>
<dbReference type="InterPro" id="IPR050396">
    <property type="entry name" value="Glycosyltr_51/Transpeptidase"/>
</dbReference>
<evidence type="ECO:0000313" key="30">
    <source>
        <dbReference type="Proteomes" id="UP000824204"/>
    </source>
</evidence>
<keyword evidence="13" id="KW-0378">Hydrolase</keyword>
<evidence type="ECO:0000256" key="21">
    <source>
        <dbReference type="ARBA" id="ARBA00023316"/>
    </source>
</evidence>
<evidence type="ECO:0000256" key="23">
    <source>
        <dbReference type="ARBA" id="ARBA00044770"/>
    </source>
</evidence>
<evidence type="ECO:0000256" key="9">
    <source>
        <dbReference type="ARBA" id="ARBA00022670"/>
    </source>
</evidence>
<feature type="chain" id="PRO_5038890696" description="Penicillin-binding protein 1A" evidence="26">
    <location>
        <begin position="25"/>
        <end position="738"/>
    </location>
</feature>
<evidence type="ECO:0000256" key="6">
    <source>
        <dbReference type="ARBA" id="ARBA00012448"/>
    </source>
</evidence>
<evidence type="ECO:0000256" key="20">
    <source>
        <dbReference type="ARBA" id="ARBA00023268"/>
    </source>
</evidence>
<proteinExistence type="inferred from homology"/>
<keyword evidence="17" id="KW-1133">Transmembrane helix</keyword>
<evidence type="ECO:0000256" key="4">
    <source>
        <dbReference type="ARBA" id="ARBA00007090"/>
    </source>
</evidence>
<name>A0A9D2AG30_9FIRM</name>
<dbReference type="SUPFAM" id="SSF56601">
    <property type="entry name" value="beta-lactamase/transpeptidase-like"/>
    <property type="match status" value="1"/>
</dbReference>
<dbReference type="Pfam" id="PF00905">
    <property type="entry name" value="Transpeptidase"/>
    <property type="match status" value="1"/>
</dbReference>
<keyword evidence="11" id="KW-0808">Transferase</keyword>
<comment type="function">
    <text evidence="1">Cell wall formation. Synthesis of cross-linked peptidoglycan from the lipid intermediates. The enzyme has a penicillin-insensitive transglycosylase N-terminal domain (formation of linear glycan strands) and a penicillin-sensitive transpeptidase C-terminal domain (cross-linking of the peptide subunits).</text>
</comment>
<dbReference type="GO" id="GO:0008955">
    <property type="term" value="F:peptidoglycan glycosyltransferase activity"/>
    <property type="evidence" value="ECO:0007669"/>
    <property type="project" value="UniProtKB-EC"/>
</dbReference>
<evidence type="ECO:0000256" key="18">
    <source>
        <dbReference type="ARBA" id="ARBA00023136"/>
    </source>
</evidence>
<comment type="similarity">
    <text evidence="4">In the C-terminal section; belongs to the transpeptidase family.</text>
</comment>
<evidence type="ECO:0000256" key="1">
    <source>
        <dbReference type="ARBA" id="ARBA00002624"/>
    </source>
</evidence>
<dbReference type="InterPro" id="IPR023346">
    <property type="entry name" value="Lysozyme-like_dom_sf"/>
</dbReference>
<keyword evidence="8" id="KW-0121">Carboxypeptidase</keyword>
<dbReference type="Proteomes" id="UP000824204">
    <property type="component" value="Unassembled WGS sequence"/>
</dbReference>
<keyword evidence="10" id="KW-0328">Glycosyltransferase</keyword>
<comment type="subcellular location">
    <subcellularLocation>
        <location evidence="2">Cell membrane</location>
        <topology evidence="2">Single-pass type II membrane protein</topology>
    </subcellularLocation>
</comment>
<comment type="catalytic activity">
    <reaction evidence="22">
        <text>Preferential cleavage: (Ac)2-L-Lys-D-Ala-|-D-Ala. Also transpeptidation of peptidyl-alanyl moieties that are N-acyl substituents of D-alanine.</text>
        <dbReference type="EC" id="3.4.16.4"/>
    </reaction>
</comment>
<keyword evidence="9" id="KW-0645">Protease</keyword>
<evidence type="ECO:0000256" key="16">
    <source>
        <dbReference type="ARBA" id="ARBA00022984"/>
    </source>
</evidence>
<evidence type="ECO:0000256" key="24">
    <source>
        <dbReference type="ARBA" id="ARBA00049902"/>
    </source>
</evidence>
<dbReference type="Gene3D" id="3.40.710.10">
    <property type="entry name" value="DD-peptidase/beta-lactamase superfamily"/>
    <property type="match status" value="1"/>
</dbReference>